<dbReference type="InterPro" id="IPR036938">
    <property type="entry name" value="PAP2/HPO_sf"/>
</dbReference>
<feature type="transmembrane region" description="Helical" evidence="1">
    <location>
        <begin position="185"/>
        <end position="205"/>
    </location>
</feature>
<dbReference type="Proteomes" id="UP001546774">
    <property type="component" value="Unassembled WGS sequence"/>
</dbReference>
<sequence length="222" mass="25809">MNFLKKNWRLCFGCYIFIYLPWFFYLEKKITMETPNLHIINNAIDDMIPFCVYFIIPYMLWFIYVIGACIYMLFKASDTEFLRFALCLTIGMSVSLLICMIYPSGLTLRPNDVPDNFFGMLLNTIYASDTPTNVFPSIHVYNSLAVHIALHRSEWFQKHKAFDIASLILCVSICMSTVLLKQHSITDVIGASILMAVMYTLVYATDYSRLLKKSRDKEIEMQ</sequence>
<proteinExistence type="predicted"/>
<keyword evidence="1" id="KW-1133">Transmembrane helix</keyword>
<name>A0ABV1H5V4_9FIRM</name>
<feature type="transmembrane region" description="Helical" evidence="1">
    <location>
        <begin position="80"/>
        <end position="102"/>
    </location>
</feature>
<evidence type="ECO:0000259" key="2">
    <source>
        <dbReference type="Pfam" id="PF01569"/>
    </source>
</evidence>
<feature type="transmembrane region" description="Helical" evidence="1">
    <location>
        <begin position="6"/>
        <end position="26"/>
    </location>
</feature>
<protein>
    <submittedName>
        <fullName evidence="3">Phosphatase PAP2 family protein</fullName>
    </submittedName>
</protein>
<keyword evidence="1" id="KW-0472">Membrane</keyword>
<dbReference type="Pfam" id="PF01569">
    <property type="entry name" value="PAP2"/>
    <property type="match status" value="1"/>
</dbReference>
<reference evidence="3" key="1">
    <citation type="submission" date="2024-03" db="EMBL/GenBank/DDBJ databases">
        <title>Human intestinal bacterial collection.</title>
        <authorList>
            <person name="Pauvert C."/>
            <person name="Hitch T.C.A."/>
            <person name="Clavel T."/>
        </authorList>
    </citation>
    <scope>NUCLEOTIDE SEQUENCE [LARGE SCALE GENOMIC DNA]</scope>
    <source>
        <strain evidence="3">CLA-AA-H89B</strain>
    </source>
</reference>
<feature type="transmembrane region" description="Helical" evidence="1">
    <location>
        <begin position="47"/>
        <end position="74"/>
    </location>
</feature>
<feature type="domain" description="Phosphatidic acid phosphatase type 2/haloperoxidase" evidence="2">
    <location>
        <begin position="107"/>
        <end position="205"/>
    </location>
</feature>
<dbReference type="InterPro" id="IPR000326">
    <property type="entry name" value="PAP2/HPO"/>
</dbReference>
<comment type="caution">
    <text evidence="3">The sequence shown here is derived from an EMBL/GenBank/DDBJ whole genome shotgun (WGS) entry which is preliminary data.</text>
</comment>
<feature type="transmembrane region" description="Helical" evidence="1">
    <location>
        <begin position="161"/>
        <end position="179"/>
    </location>
</feature>
<dbReference type="SUPFAM" id="SSF48317">
    <property type="entry name" value="Acid phosphatase/Vanadium-dependent haloperoxidase"/>
    <property type="match status" value="1"/>
</dbReference>
<keyword evidence="1" id="KW-0812">Transmembrane</keyword>
<evidence type="ECO:0000313" key="3">
    <source>
        <dbReference type="EMBL" id="MEQ2555076.1"/>
    </source>
</evidence>
<gene>
    <name evidence="3" type="ORF">WMO37_08675</name>
</gene>
<evidence type="ECO:0000256" key="1">
    <source>
        <dbReference type="SAM" id="Phobius"/>
    </source>
</evidence>
<keyword evidence="4" id="KW-1185">Reference proteome</keyword>
<accession>A0ABV1H5V4</accession>
<organism evidence="3 4">
    <name type="scientific">Lachnospira intestinalis</name>
    <dbReference type="NCBI Taxonomy" id="3133158"/>
    <lineage>
        <taxon>Bacteria</taxon>
        <taxon>Bacillati</taxon>
        <taxon>Bacillota</taxon>
        <taxon>Clostridia</taxon>
        <taxon>Lachnospirales</taxon>
        <taxon>Lachnospiraceae</taxon>
        <taxon>Lachnospira</taxon>
    </lineage>
</organism>
<evidence type="ECO:0000313" key="4">
    <source>
        <dbReference type="Proteomes" id="UP001546774"/>
    </source>
</evidence>
<dbReference type="Gene3D" id="1.20.144.10">
    <property type="entry name" value="Phosphatidic acid phosphatase type 2/haloperoxidase"/>
    <property type="match status" value="1"/>
</dbReference>
<dbReference type="EMBL" id="JBBMFS010000006">
    <property type="protein sequence ID" value="MEQ2555076.1"/>
    <property type="molecule type" value="Genomic_DNA"/>
</dbReference>